<feature type="domain" description="Fibronectin type III-like" evidence="10">
    <location>
        <begin position="281"/>
        <end position="324"/>
    </location>
</feature>
<evidence type="ECO:0000256" key="6">
    <source>
        <dbReference type="ARBA" id="ARBA00023001"/>
    </source>
</evidence>
<dbReference type="GO" id="GO:0030245">
    <property type="term" value="P:cellulose catabolic process"/>
    <property type="evidence" value="ECO:0007669"/>
    <property type="project" value="UniProtKB-KW"/>
</dbReference>
<evidence type="ECO:0000256" key="9">
    <source>
        <dbReference type="ARBA" id="ARBA00023326"/>
    </source>
</evidence>
<evidence type="ECO:0000256" key="5">
    <source>
        <dbReference type="ARBA" id="ARBA00022801"/>
    </source>
</evidence>
<sequence>MAWSPLADWTTWLTGSTRQIISKSKISSLSRALTFSSSAKALTPKQTTNKNHVNVQADLHKLIREIGPASTVLLKNLNHTLPLRASDKLKSVAILGSDSGDNPNGINSRPDRTCNSETLANAYIRDANPALNLQLILNDTNYEQSKDTARVADVTHVHVSSDSGEGAAVIEGHAGTRTDLNYISDVSVPQINYPEKLTIDYGLFEMYSIKSRFEYGFGLSYTTFKYTDIKLNKSIKSLKDVSTSIDRDLTAIELNFKVDNTRSVDGHEVSQLSLSFLVVDWVRSSPSGAGEPPKVLRGFERVFIKAGHSATVSIKLRVIKLSIW</sequence>
<dbReference type="OrthoDB" id="47059at2759"/>
<proteinExistence type="inferred from homology"/>
<keyword evidence="12" id="KW-1185">Reference proteome</keyword>
<evidence type="ECO:0000256" key="2">
    <source>
        <dbReference type="ARBA" id="ARBA00004987"/>
    </source>
</evidence>
<evidence type="ECO:0000256" key="3">
    <source>
        <dbReference type="ARBA" id="ARBA00005336"/>
    </source>
</evidence>
<evidence type="ECO:0000313" key="11">
    <source>
        <dbReference type="EMBL" id="KAG0151357.1"/>
    </source>
</evidence>
<evidence type="ECO:0000313" key="12">
    <source>
        <dbReference type="Proteomes" id="UP000886653"/>
    </source>
</evidence>
<keyword evidence="8" id="KW-0326">Glycosidase</keyword>
<keyword evidence="9" id="KW-0624">Polysaccharide degradation</keyword>
<dbReference type="Proteomes" id="UP000886653">
    <property type="component" value="Unassembled WGS sequence"/>
</dbReference>
<evidence type="ECO:0000256" key="1">
    <source>
        <dbReference type="ARBA" id="ARBA00000448"/>
    </source>
</evidence>
<evidence type="ECO:0000256" key="8">
    <source>
        <dbReference type="ARBA" id="ARBA00023295"/>
    </source>
</evidence>
<dbReference type="InterPro" id="IPR036881">
    <property type="entry name" value="Glyco_hydro_3_C_sf"/>
</dbReference>
<keyword evidence="5" id="KW-0378">Hydrolase</keyword>
<comment type="catalytic activity">
    <reaction evidence="1">
        <text>Hydrolysis of terminal, non-reducing beta-D-glucosyl residues with release of beta-D-glucose.</text>
        <dbReference type="EC" id="3.2.1.21"/>
    </reaction>
</comment>
<keyword evidence="6" id="KW-0136">Cellulose degradation</keyword>
<dbReference type="Gene3D" id="3.40.50.1700">
    <property type="entry name" value="Glycoside hydrolase family 3 C-terminal domain"/>
    <property type="match status" value="2"/>
</dbReference>
<protein>
    <recommendedName>
        <fullName evidence="4">beta-glucosidase</fullName>
        <ecNumber evidence="4">3.2.1.21</ecNumber>
    </recommendedName>
</protein>
<dbReference type="AlphaFoldDB" id="A0A9P6TGD7"/>
<dbReference type="InterPro" id="IPR026891">
    <property type="entry name" value="Fn3-like"/>
</dbReference>
<accession>A0A9P6TGD7</accession>
<evidence type="ECO:0000256" key="7">
    <source>
        <dbReference type="ARBA" id="ARBA00023277"/>
    </source>
</evidence>
<comment type="caution">
    <text evidence="11">The sequence shown here is derived from an EMBL/GenBank/DDBJ whole genome shotgun (WGS) entry which is preliminary data.</text>
</comment>
<name>A0A9P6TGD7_9BASI</name>
<dbReference type="PANTHER" id="PTHR42715">
    <property type="entry name" value="BETA-GLUCOSIDASE"/>
    <property type="match status" value="1"/>
</dbReference>
<dbReference type="GO" id="GO:0008422">
    <property type="term" value="F:beta-glucosidase activity"/>
    <property type="evidence" value="ECO:0007669"/>
    <property type="project" value="UniProtKB-EC"/>
</dbReference>
<dbReference type="SUPFAM" id="SSF52279">
    <property type="entry name" value="Beta-D-glucan exohydrolase, C-terminal domain"/>
    <property type="match status" value="1"/>
</dbReference>
<dbReference type="Pfam" id="PF14310">
    <property type="entry name" value="Fn3-like"/>
    <property type="match status" value="1"/>
</dbReference>
<dbReference type="EMBL" id="MU167213">
    <property type="protein sequence ID" value="KAG0151357.1"/>
    <property type="molecule type" value="Genomic_DNA"/>
</dbReference>
<comment type="similarity">
    <text evidence="3">Belongs to the glycosyl hydrolase 3 family.</text>
</comment>
<dbReference type="InterPro" id="IPR050288">
    <property type="entry name" value="Cellulose_deg_GH3"/>
</dbReference>
<dbReference type="PANTHER" id="PTHR42715:SF2">
    <property type="entry name" value="BETA-GLUCOSIDASE F-RELATED"/>
    <property type="match status" value="1"/>
</dbReference>
<keyword evidence="7" id="KW-0119">Carbohydrate metabolism</keyword>
<gene>
    <name evidence="11" type="ORF">CROQUDRAFT_130055</name>
</gene>
<reference evidence="11" key="1">
    <citation type="submission" date="2013-11" db="EMBL/GenBank/DDBJ databases">
        <title>Genome sequence of the fusiform rust pathogen reveals effectors for host alternation and coevolution with pine.</title>
        <authorList>
            <consortium name="DOE Joint Genome Institute"/>
            <person name="Smith K."/>
            <person name="Pendleton A."/>
            <person name="Kubisiak T."/>
            <person name="Anderson C."/>
            <person name="Salamov A."/>
            <person name="Aerts A."/>
            <person name="Riley R."/>
            <person name="Clum A."/>
            <person name="Lindquist E."/>
            <person name="Ence D."/>
            <person name="Campbell M."/>
            <person name="Kronenberg Z."/>
            <person name="Feau N."/>
            <person name="Dhillon B."/>
            <person name="Hamelin R."/>
            <person name="Burleigh J."/>
            <person name="Smith J."/>
            <person name="Yandell M."/>
            <person name="Nelson C."/>
            <person name="Grigoriev I."/>
            <person name="Davis J."/>
        </authorList>
    </citation>
    <scope>NUCLEOTIDE SEQUENCE</scope>
    <source>
        <strain evidence="11">G11</strain>
    </source>
</reference>
<organism evidence="11 12">
    <name type="scientific">Cronartium quercuum f. sp. fusiforme G11</name>
    <dbReference type="NCBI Taxonomy" id="708437"/>
    <lineage>
        <taxon>Eukaryota</taxon>
        <taxon>Fungi</taxon>
        <taxon>Dikarya</taxon>
        <taxon>Basidiomycota</taxon>
        <taxon>Pucciniomycotina</taxon>
        <taxon>Pucciniomycetes</taxon>
        <taxon>Pucciniales</taxon>
        <taxon>Coleosporiaceae</taxon>
        <taxon>Cronartium</taxon>
    </lineage>
</organism>
<evidence type="ECO:0000259" key="10">
    <source>
        <dbReference type="Pfam" id="PF14310"/>
    </source>
</evidence>
<dbReference type="EC" id="3.2.1.21" evidence="4"/>
<dbReference type="InterPro" id="IPR013783">
    <property type="entry name" value="Ig-like_fold"/>
</dbReference>
<evidence type="ECO:0000256" key="4">
    <source>
        <dbReference type="ARBA" id="ARBA00012744"/>
    </source>
</evidence>
<dbReference type="Gene3D" id="2.60.40.10">
    <property type="entry name" value="Immunoglobulins"/>
    <property type="match status" value="1"/>
</dbReference>
<comment type="pathway">
    <text evidence="2">Glycan metabolism; cellulose degradation.</text>
</comment>